<dbReference type="HOGENOM" id="CLU_000445_69_15_2"/>
<name>A0A0D5C0G0_9ARCH</name>
<proteinExistence type="predicted"/>
<dbReference type="Pfam" id="PF00072">
    <property type="entry name" value="Response_reg"/>
    <property type="match status" value="1"/>
</dbReference>
<gene>
    <name evidence="2" type="primary">cheY</name>
    <name evidence="2" type="ORF">NADRNF5_0520</name>
</gene>
<dbReference type="PANTHER" id="PTHR43228">
    <property type="entry name" value="TWO-COMPONENT RESPONSE REGULATOR"/>
    <property type="match status" value="1"/>
</dbReference>
<organism evidence="2 3">
    <name type="scientific">Nitrosopumilus adriaticus</name>
    <dbReference type="NCBI Taxonomy" id="1580092"/>
    <lineage>
        <taxon>Archaea</taxon>
        <taxon>Nitrososphaerota</taxon>
        <taxon>Nitrososphaeria</taxon>
        <taxon>Nitrosopumilales</taxon>
        <taxon>Nitrosopumilaceae</taxon>
        <taxon>Nitrosopumilus</taxon>
    </lineage>
</organism>
<dbReference type="EMBL" id="CP011070">
    <property type="protein sequence ID" value="AJW70216.1"/>
    <property type="molecule type" value="Genomic_DNA"/>
</dbReference>
<dbReference type="GeneID" id="24819764"/>
<keyword evidence="3" id="KW-1185">Reference proteome</keyword>
<evidence type="ECO:0000313" key="2">
    <source>
        <dbReference type="EMBL" id="AJW70216.1"/>
    </source>
</evidence>
<evidence type="ECO:0000313" key="3">
    <source>
        <dbReference type="Proteomes" id="UP000032408"/>
    </source>
</evidence>
<dbReference type="InterPro" id="IPR001789">
    <property type="entry name" value="Sig_transdc_resp-reg_receiver"/>
</dbReference>
<dbReference type="InterPro" id="IPR052048">
    <property type="entry name" value="ST_Response_Regulator"/>
</dbReference>
<dbReference type="GO" id="GO:0000160">
    <property type="term" value="P:phosphorelay signal transduction system"/>
    <property type="evidence" value="ECO:0007669"/>
    <property type="project" value="InterPro"/>
</dbReference>
<dbReference type="SMART" id="SM00448">
    <property type="entry name" value="REC"/>
    <property type="match status" value="1"/>
</dbReference>
<dbReference type="KEGG" id="nin:NADRNF5_0520"/>
<reference evidence="2 3" key="2">
    <citation type="journal article" date="2016" name="ISME J.">
        <title>Physiological and genomic characterization of two novel marine thaumarchaeal strains indicates niche differentiation.</title>
        <authorList>
            <person name="Bayer B."/>
            <person name="Vojvoda J."/>
            <person name="Offre P."/>
            <person name="Alves R.J."/>
            <person name="Elisabeth N.H."/>
            <person name="Garcia J.A."/>
            <person name="Volland J.M."/>
            <person name="Srivastava A."/>
            <person name="Schleper C."/>
            <person name="Herndl G.J."/>
        </authorList>
    </citation>
    <scope>NUCLEOTIDE SEQUENCE [LARGE SCALE GENOMIC DNA]</scope>
    <source>
        <strain evidence="2 3">NF5</strain>
    </source>
</reference>
<evidence type="ECO:0000259" key="1">
    <source>
        <dbReference type="PROSITE" id="PS50110"/>
    </source>
</evidence>
<feature type="domain" description="Response regulatory" evidence="1">
    <location>
        <begin position="4"/>
        <end position="119"/>
    </location>
</feature>
<dbReference type="OrthoDB" id="2830at2157"/>
<accession>A0A0D5C0G0</accession>
<dbReference type="AlphaFoldDB" id="A0A0D5C0G0"/>
<reference evidence="3" key="1">
    <citation type="submission" date="2015-03" db="EMBL/GenBank/DDBJ databases">
        <title>Characterization of two novel Thaumarchaeota isolated from the Northern Adriatic Sea.</title>
        <authorList>
            <person name="Bayer B."/>
            <person name="Vojvoda J."/>
            <person name="Offre P."/>
            <person name="Srivastava A."/>
            <person name="Elisabeth N."/>
            <person name="Garcia J.A.L."/>
            <person name="Schleper C."/>
            <person name="Herndl G.J."/>
        </authorList>
    </citation>
    <scope>NUCLEOTIDE SEQUENCE [LARGE SCALE GENOMIC DNA]</scope>
    <source>
        <strain evidence="3">NF5</strain>
    </source>
</reference>
<dbReference type="Proteomes" id="UP000032408">
    <property type="component" value="Chromosome"/>
</dbReference>
<protein>
    <submittedName>
        <fullName evidence="2">Putative chemotaxis response regulator receiver protein CheY</fullName>
    </submittedName>
</protein>
<dbReference type="PROSITE" id="PS50110">
    <property type="entry name" value="RESPONSE_REGULATORY"/>
    <property type="match status" value="1"/>
</dbReference>
<sequence length="133" mass="14845">MKPTVLIVDDDQETAEIMSDLLSLRSIEVLALGYNGKEAVELYQKHSPDVVMMDYWMPEFDGLYGLQGIRNIDSEAKVIIITGSPDHECSKELFESKPSAVIQKPFDTNKLIALIDKISLGDVVKVDTKTKKS</sequence>
<dbReference type="InterPro" id="IPR011006">
    <property type="entry name" value="CheY-like_superfamily"/>
</dbReference>
<dbReference type="RefSeq" id="WP_048115394.1">
    <property type="nucleotide sequence ID" value="NZ_CP011070.1"/>
</dbReference>
<dbReference type="PANTHER" id="PTHR43228:SF1">
    <property type="entry name" value="TWO-COMPONENT RESPONSE REGULATOR ARR22"/>
    <property type="match status" value="1"/>
</dbReference>
<dbReference type="STRING" id="1580092.NADRNF5_0520"/>
<dbReference type="Gene3D" id="3.40.50.2300">
    <property type="match status" value="1"/>
</dbReference>
<dbReference type="SUPFAM" id="SSF52172">
    <property type="entry name" value="CheY-like"/>
    <property type="match status" value="1"/>
</dbReference>